<dbReference type="EMBL" id="CAJVQB010028372">
    <property type="protein sequence ID" value="CAG8812248.1"/>
    <property type="molecule type" value="Genomic_DNA"/>
</dbReference>
<name>A0ABN7W206_GIGMA</name>
<comment type="caution">
    <text evidence="1">The sequence shown here is derived from an EMBL/GenBank/DDBJ whole genome shotgun (WGS) entry which is preliminary data.</text>
</comment>
<feature type="non-terminal residue" evidence="1">
    <location>
        <position position="1"/>
    </location>
</feature>
<evidence type="ECO:0000313" key="1">
    <source>
        <dbReference type="EMBL" id="CAG8812248.1"/>
    </source>
</evidence>
<accession>A0ABN7W206</accession>
<proteinExistence type="predicted"/>
<protein>
    <submittedName>
        <fullName evidence="1">32024_t:CDS:1</fullName>
    </submittedName>
</protein>
<evidence type="ECO:0000313" key="2">
    <source>
        <dbReference type="Proteomes" id="UP000789901"/>
    </source>
</evidence>
<sequence>NIAKKAYTNSTKVQNKCSVHEKLMVTYYSEHAQNNKIAVLQKIVVIRAKQLAQTNKIKDAYPNIVSQHFSKDLIDLQNKFLSLVLFKHCQYNYDIQYFGNMDKTSLSFDLLYLVTLDKHRAKTIGI</sequence>
<gene>
    <name evidence="1" type="ORF">GMARGA_LOCUS25528</name>
</gene>
<dbReference type="Proteomes" id="UP000789901">
    <property type="component" value="Unassembled WGS sequence"/>
</dbReference>
<reference evidence="1 2" key="1">
    <citation type="submission" date="2021-06" db="EMBL/GenBank/DDBJ databases">
        <authorList>
            <person name="Kallberg Y."/>
            <person name="Tangrot J."/>
            <person name="Rosling A."/>
        </authorList>
    </citation>
    <scope>NUCLEOTIDE SEQUENCE [LARGE SCALE GENOMIC DNA]</scope>
    <source>
        <strain evidence="1 2">120-4 pot B 10/14</strain>
    </source>
</reference>
<keyword evidence="2" id="KW-1185">Reference proteome</keyword>
<organism evidence="1 2">
    <name type="scientific">Gigaspora margarita</name>
    <dbReference type="NCBI Taxonomy" id="4874"/>
    <lineage>
        <taxon>Eukaryota</taxon>
        <taxon>Fungi</taxon>
        <taxon>Fungi incertae sedis</taxon>
        <taxon>Mucoromycota</taxon>
        <taxon>Glomeromycotina</taxon>
        <taxon>Glomeromycetes</taxon>
        <taxon>Diversisporales</taxon>
        <taxon>Gigasporaceae</taxon>
        <taxon>Gigaspora</taxon>
    </lineage>
</organism>